<comment type="caution">
    <text evidence="1">The sequence shown here is derived from an EMBL/GenBank/DDBJ whole genome shotgun (WGS) entry which is preliminary data.</text>
</comment>
<sequence length="81" mass="8829">MKKDNSHYPPICSSSAPTSVGIPRCFLNSEVSNARKDALYDALEKELLEGEAASQLPLETPIEDVTVPEDADLQIVTKILD</sequence>
<evidence type="ECO:0000313" key="2">
    <source>
        <dbReference type="Proteomes" id="UP000290289"/>
    </source>
</evidence>
<dbReference type="AlphaFoldDB" id="A0A498I4H6"/>
<accession>A0A498I4H6</accession>
<proteinExistence type="predicted"/>
<organism evidence="1 2">
    <name type="scientific">Malus domestica</name>
    <name type="common">Apple</name>
    <name type="synonym">Pyrus malus</name>
    <dbReference type="NCBI Taxonomy" id="3750"/>
    <lineage>
        <taxon>Eukaryota</taxon>
        <taxon>Viridiplantae</taxon>
        <taxon>Streptophyta</taxon>
        <taxon>Embryophyta</taxon>
        <taxon>Tracheophyta</taxon>
        <taxon>Spermatophyta</taxon>
        <taxon>Magnoliopsida</taxon>
        <taxon>eudicotyledons</taxon>
        <taxon>Gunneridae</taxon>
        <taxon>Pentapetalae</taxon>
        <taxon>rosids</taxon>
        <taxon>fabids</taxon>
        <taxon>Rosales</taxon>
        <taxon>Rosaceae</taxon>
        <taxon>Amygdaloideae</taxon>
        <taxon>Maleae</taxon>
        <taxon>Malus</taxon>
    </lineage>
</organism>
<dbReference type="EMBL" id="RDQH01000340">
    <property type="protein sequence ID" value="RXH77102.1"/>
    <property type="molecule type" value="Genomic_DNA"/>
</dbReference>
<reference evidence="1 2" key="1">
    <citation type="submission" date="2018-10" db="EMBL/GenBank/DDBJ databases">
        <title>A high-quality apple genome assembly.</title>
        <authorList>
            <person name="Hu J."/>
        </authorList>
    </citation>
    <scope>NUCLEOTIDE SEQUENCE [LARGE SCALE GENOMIC DNA]</scope>
    <source>
        <strain evidence="2">cv. HFTH1</strain>
        <tissue evidence="1">Young leaf</tissue>
    </source>
</reference>
<protein>
    <submittedName>
        <fullName evidence="1">Uncharacterized protein</fullName>
    </submittedName>
</protein>
<name>A0A498I4H6_MALDO</name>
<keyword evidence="2" id="KW-1185">Reference proteome</keyword>
<gene>
    <name evidence="1" type="ORF">DVH24_019990</name>
</gene>
<evidence type="ECO:0000313" key="1">
    <source>
        <dbReference type="EMBL" id="RXH77102.1"/>
    </source>
</evidence>
<dbReference type="Proteomes" id="UP000290289">
    <property type="component" value="Chromosome 14"/>
</dbReference>